<reference evidence="3" key="1">
    <citation type="submission" date="2021-02" db="EMBL/GenBank/DDBJ databases">
        <authorList>
            <person name="Nowell W R."/>
        </authorList>
    </citation>
    <scope>NUCLEOTIDE SEQUENCE</scope>
</reference>
<dbReference type="Proteomes" id="UP000663862">
    <property type="component" value="Unassembled WGS sequence"/>
</dbReference>
<feature type="signal peptide" evidence="1">
    <location>
        <begin position="1"/>
        <end position="17"/>
    </location>
</feature>
<name>A0A821UWC2_9BILA</name>
<protein>
    <submittedName>
        <fullName evidence="3">Uncharacterized protein</fullName>
    </submittedName>
</protein>
<dbReference type="EMBL" id="CAJOBQ010002581">
    <property type="protein sequence ID" value="CAF4568205.1"/>
    <property type="molecule type" value="Genomic_DNA"/>
</dbReference>
<organism evidence="3 4">
    <name type="scientific">Rotaria socialis</name>
    <dbReference type="NCBI Taxonomy" id="392032"/>
    <lineage>
        <taxon>Eukaryota</taxon>
        <taxon>Metazoa</taxon>
        <taxon>Spiralia</taxon>
        <taxon>Gnathifera</taxon>
        <taxon>Rotifera</taxon>
        <taxon>Eurotatoria</taxon>
        <taxon>Bdelloidea</taxon>
        <taxon>Philodinida</taxon>
        <taxon>Philodinidae</taxon>
        <taxon>Rotaria</taxon>
    </lineage>
</organism>
<keyword evidence="1" id="KW-0732">Signal</keyword>
<dbReference type="EMBL" id="CAJOBS010005269">
    <property type="protein sequence ID" value="CAF4896602.1"/>
    <property type="molecule type" value="Genomic_DNA"/>
</dbReference>
<evidence type="ECO:0000256" key="1">
    <source>
        <dbReference type="SAM" id="SignalP"/>
    </source>
</evidence>
<proteinExistence type="predicted"/>
<sequence>MLYIYLGLLMKIADILSAMPCLQRLALNLCTEDINLVTGHNLCRILPSTCVEIHLFIIDYFDSFNIKIGTLLSTWPNQMQVTRSLEKQNNDIVIHTIPCKLPSIIISSKIANGMLIGSKYTREVKALEIYGEHHLTDIHLIVQYFQRIRTPALGSNNDTEPRKYLA</sequence>
<accession>A0A821UWC2</accession>
<gene>
    <name evidence="3" type="ORF">TOA249_LOCUS30402</name>
    <name evidence="2" type="ORF">TSG867_LOCUS25774</name>
</gene>
<evidence type="ECO:0000313" key="3">
    <source>
        <dbReference type="EMBL" id="CAF4896602.1"/>
    </source>
</evidence>
<dbReference type="AlphaFoldDB" id="A0A821UWC2"/>
<evidence type="ECO:0000313" key="2">
    <source>
        <dbReference type="EMBL" id="CAF4568205.1"/>
    </source>
</evidence>
<evidence type="ECO:0000313" key="4">
    <source>
        <dbReference type="Proteomes" id="UP000663838"/>
    </source>
</evidence>
<dbReference type="Proteomes" id="UP000663838">
    <property type="component" value="Unassembled WGS sequence"/>
</dbReference>
<comment type="caution">
    <text evidence="3">The sequence shown here is derived from an EMBL/GenBank/DDBJ whole genome shotgun (WGS) entry which is preliminary data.</text>
</comment>
<feature type="chain" id="PRO_5036417145" evidence="1">
    <location>
        <begin position="18"/>
        <end position="166"/>
    </location>
</feature>